<protein>
    <submittedName>
        <fullName evidence="2">Transporter suffix domain-containing protein</fullName>
    </submittedName>
</protein>
<organism evidence="2 3">
    <name type="scientific">Flammeovirga aprica JL-4</name>
    <dbReference type="NCBI Taxonomy" id="694437"/>
    <lineage>
        <taxon>Bacteria</taxon>
        <taxon>Pseudomonadati</taxon>
        <taxon>Bacteroidota</taxon>
        <taxon>Cytophagia</taxon>
        <taxon>Cytophagales</taxon>
        <taxon>Flammeovirgaceae</taxon>
        <taxon>Flammeovirga</taxon>
    </lineage>
</organism>
<dbReference type="Proteomes" id="UP000576082">
    <property type="component" value="Unassembled WGS sequence"/>
</dbReference>
<dbReference type="RefSeq" id="WP_169660275.1">
    <property type="nucleotide sequence ID" value="NZ_JABANE010000132.1"/>
</dbReference>
<dbReference type="AlphaFoldDB" id="A0A7X9S0H2"/>
<feature type="transmembrane region" description="Helical" evidence="1">
    <location>
        <begin position="34"/>
        <end position="57"/>
    </location>
</feature>
<gene>
    <name evidence="2" type="ORF">HHU12_29230</name>
</gene>
<keyword evidence="1" id="KW-0812">Transmembrane</keyword>
<sequence length="161" mass="17495">MKSKIGIGLVIVGFLCPVFGLLVPFLGLDSTTTTALVAFLMVGGPEVFFVLGGLLAGKEGVLLVKNKIKKFIGLPEGEYPASKTQYKIGVALILVWFPLTLVAGYVPNLFDFPLIKENLFWIALAGDITLVVAIFGLGGHQMITKIGSVFKWEQWELPNRN</sequence>
<name>A0A7X9S0H2_9BACT</name>
<evidence type="ECO:0000313" key="3">
    <source>
        <dbReference type="Proteomes" id="UP000576082"/>
    </source>
</evidence>
<evidence type="ECO:0000313" key="2">
    <source>
        <dbReference type="EMBL" id="NME72081.1"/>
    </source>
</evidence>
<reference evidence="2 3" key="1">
    <citation type="submission" date="2020-04" db="EMBL/GenBank/DDBJ databases">
        <title>Flammeovirga sp. SR4, a novel species isolated from seawater.</title>
        <authorList>
            <person name="Wang X."/>
        </authorList>
    </citation>
    <scope>NUCLEOTIDE SEQUENCE [LARGE SCALE GENOMIC DNA]</scope>
    <source>
        <strain evidence="2 3">ATCC 23126</strain>
    </source>
</reference>
<feature type="transmembrane region" description="Helical" evidence="1">
    <location>
        <begin position="88"/>
        <end position="107"/>
    </location>
</feature>
<dbReference type="NCBIfam" id="NF033684">
    <property type="entry name" value="suffix_2_RND"/>
    <property type="match status" value="1"/>
</dbReference>
<proteinExistence type="predicted"/>
<keyword evidence="1" id="KW-0472">Membrane</keyword>
<accession>A0A7X9S0H2</accession>
<comment type="caution">
    <text evidence="2">The sequence shown here is derived from an EMBL/GenBank/DDBJ whole genome shotgun (WGS) entry which is preliminary data.</text>
</comment>
<keyword evidence="3" id="KW-1185">Reference proteome</keyword>
<dbReference type="EMBL" id="JABANE010000132">
    <property type="protein sequence ID" value="NME72081.1"/>
    <property type="molecule type" value="Genomic_DNA"/>
</dbReference>
<evidence type="ECO:0000256" key="1">
    <source>
        <dbReference type="SAM" id="Phobius"/>
    </source>
</evidence>
<dbReference type="InterPro" id="IPR047961">
    <property type="entry name" value="Transp_suffix-like"/>
</dbReference>
<feature type="transmembrane region" description="Helical" evidence="1">
    <location>
        <begin position="119"/>
        <end position="138"/>
    </location>
</feature>
<keyword evidence="1" id="KW-1133">Transmembrane helix</keyword>
<feature type="transmembrane region" description="Helical" evidence="1">
    <location>
        <begin position="7"/>
        <end position="28"/>
    </location>
</feature>